<name>A0A445EMJ1_ARAHY</name>
<dbReference type="InterPro" id="IPR000571">
    <property type="entry name" value="Znf_CCCH"/>
</dbReference>
<dbReference type="PROSITE" id="PS50103">
    <property type="entry name" value="ZF_C3H1"/>
    <property type="match status" value="1"/>
</dbReference>
<dbReference type="InterPro" id="IPR036855">
    <property type="entry name" value="Znf_CCCH_sf"/>
</dbReference>
<keyword evidence="4" id="KW-0238">DNA-binding</keyword>
<dbReference type="AlphaFoldDB" id="A0A445EMJ1"/>
<dbReference type="GO" id="GO:0003677">
    <property type="term" value="F:DNA binding"/>
    <property type="evidence" value="ECO:0007669"/>
    <property type="project" value="UniProtKB-KW"/>
</dbReference>
<evidence type="ECO:0000313" key="9">
    <source>
        <dbReference type="Proteomes" id="UP000289738"/>
    </source>
</evidence>
<feature type="compositionally biased region" description="Acidic residues" evidence="6">
    <location>
        <begin position="126"/>
        <end position="138"/>
    </location>
</feature>
<dbReference type="SUPFAM" id="SSF90229">
    <property type="entry name" value="CCCH zinc finger"/>
    <property type="match status" value="1"/>
</dbReference>
<dbReference type="InterPro" id="IPR050974">
    <property type="entry name" value="Plant_ZF_CCCH"/>
</dbReference>
<dbReference type="STRING" id="3818.A0A445EMJ1"/>
<keyword evidence="2 5" id="KW-0863">Zinc-finger</keyword>
<dbReference type="PANTHER" id="PTHR12506">
    <property type="entry name" value="PROTEIN PHOSPHATASE RELATED"/>
    <property type="match status" value="1"/>
</dbReference>
<proteinExistence type="predicted"/>
<dbReference type="Gene3D" id="2.30.30.1190">
    <property type="match status" value="1"/>
</dbReference>
<accession>A0A445EMJ1</accession>
<dbReference type="PANTHER" id="PTHR12506:SF81">
    <property type="entry name" value="TRANSCRIPTION FACTOR C3H FAMILY-RELATED"/>
    <property type="match status" value="1"/>
</dbReference>
<dbReference type="GO" id="GO:0003729">
    <property type="term" value="F:mRNA binding"/>
    <property type="evidence" value="ECO:0007669"/>
    <property type="project" value="UniProtKB-ARBA"/>
</dbReference>
<dbReference type="EMBL" id="SDMP01000001">
    <property type="protein sequence ID" value="RYR76543.1"/>
    <property type="molecule type" value="Genomic_DNA"/>
</dbReference>
<evidence type="ECO:0000256" key="4">
    <source>
        <dbReference type="ARBA" id="ARBA00023125"/>
    </source>
</evidence>
<gene>
    <name evidence="8" type="ORF">Ahy_A01g001131</name>
</gene>
<dbReference type="Proteomes" id="UP000289738">
    <property type="component" value="Chromosome A01"/>
</dbReference>
<dbReference type="GO" id="GO:0008270">
    <property type="term" value="F:zinc ion binding"/>
    <property type="evidence" value="ECO:0007669"/>
    <property type="project" value="UniProtKB-KW"/>
</dbReference>
<keyword evidence="9" id="KW-1185">Reference proteome</keyword>
<feature type="compositionally biased region" description="Basic and acidic residues" evidence="6">
    <location>
        <begin position="87"/>
        <end position="98"/>
    </location>
</feature>
<reference evidence="8 9" key="1">
    <citation type="submission" date="2019-01" db="EMBL/GenBank/DDBJ databases">
        <title>Sequencing of cultivated peanut Arachis hypogaea provides insights into genome evolution and oil improvement.</title>
        <authorList>
            <person name="Chen X."/>
        </authorList>
    </citation>
    <scope>NUCLEOTIDE SEQUENCE [LARGE SCALE GENOMIC DNA]</scope>
    <source>
        <strain evidence="9">cv. Fuhuasheng</strain>
        <tissue evidence="8">Leaves</tissue>
    </source>
</reference>
<feature type="compositionally biased region" description="Acidic residues" evidence="6">
    <location>
        <begin position="157"/>
        <end position="176"/>
    </location>
</feature>
<keyword evidence="3 5" id="KW-0862">Zinc</keyword>
<feature type="zinc finger region" description="C3H1-type" evidence="5">
    <location>
        <begin position="195"/>
        <end position="223"/>
    </location>
</feature>
<evidence type="ECO:0000259" key="7">
    <source>
        <dbReference type="PROSITE" id="PS50103"/>
    </source>
</evidence>
<feature type="domain" description="C3H1-type" evidence="7">
    <location>
        <begin position="195"/>
        <end position="223"/>
    </location>
</feature>
<evidence type="ECO:0000256" key="3">
    <source>
        <dbReference type="ARBA" id="ARBA00022833"/>
    </source>
</evidence>
<sequence length="243" mass="27153">MLPWTNADDIIPNAGVTKVSAKKAMTPMLSRTMVKGKSKITWFRFFPHNKINLSEPDLSENLGLQDETRDELGAEFHKKLDLKDEDERVAENEKKDSDFVVGSGEYGGEKLGGEGGCVPKTGEAQGSDDNDGWDDDEGYSWNENVKESEVAKVSGDFDVDGDGNGDDEVEVEGDEEVEKKKDRSSGRVQQQYPLRPDAEDCAFYLKTGTCKFGFNCKFNHPLERVAGQLWVPELNVRDTVREF</sequence>
<organism evidence="8 9">
    <name type="scientific">Arachis hypogaea</name>
    <name type="common">Peanut</name>
    <dbReference type="NCBI Taxonomy" id="3818"/>
    <lineage>
        <taxon>Eukaryota</taxon>
        <taxon>Viridiplantae</taxon>
        <taxon>Streptophyta</taxon>
        <taxon>Embryophyta</taxon>
        <taxon>Tracheophyta</taxon>
        <taxon>Spermatophyta</taxon>
        <taxon>Magnoliopsida</taxon>
        <taxon>eudicotyledons</taxon>
        <taxon>Gunneridae</taxon>
        <taxon>Pentapetalae</taxon>
        <taxon>rosids</taxon>
        <taxon>fabids</taxon>
        <taxon>Fabales</taxon>
        <taxon>Fabaceae</taxon>
        <taxon>Papilionoideae</taxon>
        <taxon>50 kb inversion clade</taxon>
        <taxon>dalbergioids sensu lato</taxon>
        <taxon>Dalbergieae</taxon>
        <taxon>Pterocarpus clade</taxon>
        <taxon>Arachis</taxon>
    </lineage>
</organism>
<protein>
    <recommendedName>
        <fullName evidence="7">C3H1-type domain-containing protein</fullName>
    </recommendedName>
</protein>
<evidence type="ECO:0000313" key="8">
    <source>
        <dbReference type="EMBL" id="RYR76543.1"/>
    </source>
</evidence>
<dbReference type="Pfam" id="PF00642">
    <property type="entry name" value="zf-CCCH"/>
    <property type="match status" value="1"/>
</dbReference>
<evidence type="ECO:0000256" key="6">
    <source>
        <dbReference type="SAM" id="MobiDB-lite"/>
    </source>
</evidence>
<evidence type="ECO:0000256" key="2">
    <source>
        <dbReference type="ARBA" id="ARBA00022771"/>
    </source>
</evidence>
<comment type="caution">
    <text evidence="8">The sequence shown here is derived from an EMBL/GenBank/DDBJ whole genome shotgun (WGS) entry which is preliminary data.</text>
</comment>
<evidence type="ECO:0000256" key="1">
    <source>
        <dbReference type="ARBA" id="ARBA00022723"/>
    </source>
</evidence>
<feature type="region of interest" description="Disordered" evidence="6">
    <location>
        <begin position="87"/>
        <end position="192"/>
    </location>
</feature>
<dbReference type="SMART" id="SM00356">
    <property type="entry name" value="ZnF_C3H1"/>
    <property type="match status" value="1"/>
</dbReference>
<keyword evidence="1 5" id="KW-0479">Metal-binding</keyword>
<evidence type="ECO:0000256" key="5">
    <source>
        <dbReference type="PROSITE-ProRule" id="PRU00723"/>
    </source>
</evidence>